<dbReference type="PANTHER" id="PTHR35073:SF1">
    <property type="entry name" value="OTOSPIRALIN"/>
    <property type="match status" value="1"/>
</dbReference>
<sequence>MISSTQGDVMSHMRILVLLCTFMTVLFCAAGVPAHREIRVKRSLPYWNLWSSDFYGWVDELRSQSGYDTLLGLTRNYWAHFPMAGFLGYGSTPGQEDHPVLEVEDLK</sequence>
<dbReference type="AlphaFoldDB" id="A0AAN9DBB4"/>
<dbReference type="Pfam" id="PF15182">
    <property type="entry name" value="OTOS"/>
    <property type="match status" value="1"/>
</dbReference>
<dbReference type="Proteomes" id="UP001364617">
    <property type="component" value="Unassembled WGS sequence"/>
</dbReference>
<dbReference type="InterPro" id="IPR028224">
    <property type="entry name" value="Otospiralin"/>
</dbReference>
<evidence type="ECO:0008006" key="3">
    <source>
        <dbReference type="Google" id="ProtNLM"/>
    </source>
</evidence>
<reference evidence="1 2" key="1">
    <citation type="submission" date="2024-02" db="EMBL/GenBank/DDBJ databases">
        <title>Chromosome-level genome assembly of the Eurasian Minnow (Phoxinus phoxinus).</title>
        <authorList>
            <person name="Oriowo T.O."/>
            <person name="Martin S."/>
            <person name="Stange M."/>
            <person name="Chrysostomakis Y."/>
            <person name="Brown T."/>
            <person name="Winkler S."/>
            <person name="Kukowka S."/>
            <person name="Myers E.W."/>
            <person name="Bohne A."/>
        </authorList>
    </citation>
    <scope>NUCLEOTIDE SEQUENCE [LARGE SCALE GENOMIC DNA]</scope>
    <source>
        <strain evidence="1">ZFMK-TIS-60720</strain>
        <tissue evidence="1">Whole Organism</tissue>
    </source>
</reference>
<accession>A0AAN9DBB4</accession>
<name>A0AAN9DBB4_9TELE</name>
<organism evidence="1 2">
    <name type="scientific">Phoxinus phoxinus</name>
    <name type="common">Eurasian minnow</name>
    <dbReference type="NCBI Taxonomy" id="58324"/>
    <lineage>
        <taxon>Eukaryota</taxon>
        <taxon>Metazoa</taxon>
        <taxon>Chordata</taxon>
        <taxon>Craniata</taxon>
        <taxon>Vertebrata</taxon>
        <taxon>Euteleostomi</taxon>
        <taxon>Actinopterygii</taxon>
        <taxon>Neopterygii</taxon>
        <taxon>Teleostei</taxon>
        <taxon>Ostariophysi</taxon>
        <taxon>Cypriniformes</taxon>
        <taxon>Leuciscidae</taxon>
        <taxon>Phoxininae</taxon>
        <taxon>Phoxinus</taxon>
    </lineage>
</organism>
<dbReference type="PANTHER" id="PTHR35073">
    <property type="entry name" value="OTOSPIRALIN"/>
    <property type="match status" value="1"/>
</dbReference>
<gene>
    <name evidence="1" type="ORF">R3I93_004932</name>
</gene>
<evidence type="ECO:0000313" key="1">
    <source>
        <dbReference type="EMBL" id="KAK7168784.1"/>
    </source>
</evidence>
<dbReference type="GO" id="GO:0007605">
    <property type="term" value="P:sensory perception of sound"/>
    <property type="evidence" value="ECO:0007669"/>
    <property type="project" value="InterPro"/>
</dbReference>
<proteinExistence type="predicted"/>
<evidence type="ECO:0000313" key="2">
    <source>
        <dbReference type="Proteomes" id="UP001364617"/>
    </source>
</evidence>
<dbReference type="EMBL" id="JAYKXH010000005">
    <property type="protein sequence ID" value="KAK7168784.1"/>
    <property type="molecule type" value="Genomic_DNA"/>
</dbReference>
<comment type="caution">
    <text evidence="1">The sequence shown here is derived from an EMBL/GenBank/DDBJ whole genome shotgun (WGS) entry which is preliminary data.</text>
</comment>
<protein>
    <recommendedName>
        <fullName evidence="3">Otospiralin</fullName>
    </recommendedName>
</protein>
<keyword evidence="2" id="KW-1185">Reference proteome</keyword>